<dbReference type="GO" id="GO:0006096">
    <property type="term" value="P:glycolytic process"/>
    <property type="evidence" value="ECO:0007669"/>
    <property type="project" value="UniProtKB-UniPathway"/>
</dbReference>
<evidence type="ECO:0000256" key="4">
    <source>
        <dbReference type="ARBA" id="ARBA00022432"/>
    </source>
</evidence>
<gene>
    <name evidence="8" type="ORF">KKC1_03980</name>
</gene>
<dbReference type="EMBL" id="BDGJ01000010">
    <property type="protein sequence ID" value="GAW91236.1"/>
    <property type="molecule type" value="Genomic_DNA"/>
</dbReference>
<evidence type="ECO:0000256" key="3">
    <source>
        <dbReference type="ARBA" id="ARBA00011952"/>
    </source>
</evidence>
<dbReference type="SUPFAM" id="SSF51182">
    <property type="entry name" value="RmlC-like cupins"/>
    <property type="match status" value="1"/>
</dbReference>
<protein>
    <recommendedName>
        <fullName evidence="3">glucose-6-phosphate isomerase</fullName>
        <ecNumber evidence="3">5.3.1.9</ecNumber>
    </recommendedName>
</protein>
<dbReference type="UniPathway" id="UPA00109">
    <property type="reaction ID" value="UER00181"/>
</dbReference>
<dbReference type="EC" id="5.3.1.9" evidence="3"/>
<dbReference type="Pfam" id="PF06560">
    <property type="entry name" value="GPI"/>
    <property type="match status" value="1"/>
</dbReference>
<dbReference type="Gene3D" id="2.60.120.10">
    <property type="entry name" value="Jelly Rolls"/>
    <property type="match status" value="1"/>
</dbReference>
<keyword evidence="8" id="KW-0413">Isomerase</keyword>
<dbReference type="InterPro" id="IPR010551">
    <property type="entry name" value="G6P_isomerase_prok"/>
</dbReference>
<comment type="similarity">
    <text evidence="2">Belongs to the archaeal-type GPI family.</text>
</comment>
<proteinExistence type="inferred from homology"/>
<name>A0A1Z5HNX6_9FIRM</name>
<organism evidence="8 9">
    <name type="scientific">Calderihabitans maritimus</name>
    <dbReference type="NCBI Taxonomy" id="1246530"/>
    <lineage>
        <taxon>Bacteria</taxon>
        <taxon>Bacillati</taxon>
        <taxon>Bacillota</taxon>
        <taxon>Clostridia</taxon>
        <taxon>Neomoorellales</taxon>
        <taxon>Calderihabitantaceae</taxon>
        <taxon>Calderihabitans</taxon>
    </lineage>
</organism>
<keyword evidence="4" id="KW-0312">Gluconeogenesis</keyword>
<dbReference type="GO" id="GO:0004347">
    <property type="term" value="F:glucose-6-phosphate isomerase activity"/>
    <property type="evidence" value="ECO:0007669"/>
    <property type="project" value="UniProtKB-EC"/>
</dbReference>
<dbReference type="InterPro" id="IPR014710">
    <property type="entry name" value="RmlC-like_jellyroll"/>
</dbReference>
<evidence type="ECO:0000259" key="7">
    <source>
        <dbReference type="Pfam" id="PF06560"/>
    </source>
</evidence>
<feature type="domain" description="Glucose-6-phosphate isomerase prokaryote" evidence="7">
    <location>
        <begin position="59"/>
        <end position="218"/>
    </location>
</feature>
<sequence length="260" mass="29734">MRKTDTGTILRGGCSMIFGKDFGLTEEGQLVFYQEDIYEPKPAVRRLIDAGEVLFQTVPLDDRPLYYMYRGVHWRQDREKFLQHDIRYDITVILPGLIGQEYIKTVGHFHPLKPQSSETYPEYYEVLSGEALYLLQKNNRRGEVEEVLVVEAKKGDKVYIPPGYGHITINPGNEPLVMANLVEANFSSIYEPFAAKRGAAYYYIQNEKGQGEFVKNPYYQNSVALRMVAAPNLPQPTEAVKNASLYGAFIQQPEAFEFLK</sequence>
<dbReference type="GO" id="GO:0005737">
    <property type="term" value="C:cytoplasm"/>
    <property type="evidence" value="ECO:0007669"/>
    <property type="project" value="InterPro"/>
</dbReference>
<accession>A0A1Z5HNX6</accession>
<comment type="catalytic activity">
    <reaction evidence="6">
        <text>alpha-D-glucose 6-phosphate = beta-D-fructose 6-phosphate</text>
        <dbReference type="Rhea" id="RHEA:11816"/>
        <dbReference type="ChEBI" id="CHEBI:57634"/>
        <dbReference type="ChEBI" id="CHEBI:58225"/>
        <dbReference type="EC" id="5.3.1.9"/>
    </reaction>
</comment>
<evidence type="ECO:0000313" key="9">
    <source>
        <dbReference type="Proteomes" id="UP000197032"/>
    </source>
</evidence>
<dbReference type="GO" id="GO:0006094">
    <property type="term" value="P:gluconeogenesis"/>
    <property type="evidence" value="ECO:0007669"/>
    <property type="project" value="UniProtKB-KW"/>
</dbReference>
<evidence type="ECO:0000313" key="8">
    <source>
        <dbReference type="EMBL" id="GAW91236.1"/>
    </source>
</evidence>
<dbReference type="InterPro" id="IPR011051">
    <property type="entry name" value="RmlC_Cupin_sf"/>
</dbReference>
<evidence type="ECO:0000256" key="1">
    <source>
        <dbReference type="ARBA" id="ARBA00004926"/>
    </source>
</evidence>
<keyword evidence="5" id="KW-0324">Glycolysis</keyword>
<evidence type="ECO:0000256" key="2">
    <source>
        <dbReference type="ARBA" id="ARBA00006542"/>
    </source>
</evidence>
<comment type="caution">
    <text evidence="8">The sequence shown here is derived from an EMBL/GenBank/DDBJ whole genome shotgun (WGS) entry which is preliminary data.</text>
</comment>
<evidence type="ECO:0000256" key="5">
    <source>
        <dbReference type="ARBA" id="ARBA00023152"/>
    </source>
</evidence>
<keyword evidence="9" id="KW-1185">Reference proteome</keyword>
<dbReference type="AlphaFoldDB" id="A0A1Z5HNX6"/>
<dbReference type="CDD" id="cd02218">
    <property type="entry name" value="cupin_PGI"/>
    <property type="match status" value="1"/>
</dbReference>
<comment type="pathway">
    <text evidence="1">Carbohydrate degradation; glycolysis; D-glyceraldehyde 3-phosphate and glycerone phosphate from D-glucose: step 2/4.</text>
</comment>
<reference evidence="9" key="1">
    <citation type="journal article" date="2017" name="Appl. Environ. Microbiol.">
        <title>Genomic analysis of Calderihabitans maritimus KKC1, a thermophilic hydrogenogenic carboxydotrophic bacterium isolated from marine sediment.</title>
        <authorList>
            <person name="Omae K."/>
            <person name="Yoneda Y."/>
            <person name="Fukuyama Y."/>
            <person name="Yoshida T."/>
            <person name="Sako Y."/>
        </authorList>
    </citation>
    <scope>NUCLEOTIDE SEQUENCE [LARGE SCALE GENOMIC DNA]</scope>
    <source>
        <strain evidence="9">KKC1</strain>
    </source>
</reference>
<evidence type="ECO:0000256" key="6">
    <source>
        <dbReference type="ARBA" id="ARBA00029321"/>
    </source>
</evidence>
<dbReference type="Proteomes" id="UP000197032">
    <property type="component" value="Unassembled WGS sequence"/>
</dbReference>